<reference evidence="2" key="1">
    <citation type="journal article" date="2024" name="Proc. Natl. Acad. Sci. U.S.A.">
        <title>Extraordinary preservation of gene collinearity over three hundred million years revealed in homosporous lycophytes.</title>
        <authorList>
            <person name="Li C."/>
            <person name="Wickell D."/>
            <person name="Kuo L.Y."/>
            <person name="Chen X."/>
            <person name="Nie B."/>
            <person name="Liao X."/>
            <person name="Peng D."/>
            <person name="Ji J."/>
            <person name="Jenkins J."/>
            <person name="Williams M."/>
            <person name="Shu S."/>
            <person name="Plott C."/>
            <person name="Barry K."/>
            <person name="Rajasekar S."/>
            <person name="Grimwood J."/>
            <person name="Han X."/>
            <person name="Sun S."/>
            <person name="Hou Z."/>
            <person name="He W."/>
            <person name="Dai G."/>
            <person name="Sun C."/>
            <person name="Schmutz J."/>
            <person name="Leebens-Mack J.H."/>
            <person name="Li F.W."/>
            <person name="Wang L."/>
        </authorList>
    </citation>
    <scope>NUCLEOTIDE SEQUENCE [LARGE SCALE GENOMIC DNA]</scope>
    <source>
        <strain evidence="2">cv. PW_Plant_1</strain>
    </source>
</reference>
<comment type="caution">
    <text evidence="1">The sequence shown here is derived from an EMBL/GenBank/DDBJ whole genome shotgun (WGS) entry which is preliminary data.</text>
</comment>
<keyword evidence="2" id="KW-1185">Reference proteome</keyword>
<protein>
    <submittedName>
        <fullName evidence="1">Uncharacterized protein</fullName>
    </submittedName>
</protein>
<evidence type="ECO:0000313" key="1">
    <source>
        <dbReference type="EMBL" id="KAJ7526865.1"/>
    </source>
</evidence>
<accession>A0ACC2BAR8</accession>
<proteinExistence type="predicted"/>
<sequence length="220" mass="22973">MAAFVHFLGLCFLGLLVAVPWGAIAADEDPLQDVYVADPNAQFKVNGFVCKAMPNASDFVSPLLRKAGNTNNKLGSSVTAAGAANFPGLNTQGLSFARIDYAPGGVVPPHNHPRASEVLFVVAGTLRVGFVSSDGNSTLFTNTLYPGDLTVFPRGLVHFIINVGDSQAFSLSGLDSQNPGASLLPTVLFASNPTIGDDVLGKAFNLPQKEIDMIKAALKG</sequence>
<dbReference type="Proteomes" id="UP001162992">
    <property type="component" value="Chromosome 16"/>
</dbReference>
<evidence type="ECO:0000313" key="2">
    <source>
        <dbReference type="Proteomes" id="UP001162992"/>
    </source>
</evidence>
<gene>
    <name evidence="1" type="ORF">O6H91_16G026100</name>
</gene>
<name>A0ACC2BAR8_DIPCM</name>
<organism evidence="1 2">
    <name type="scientific">Diphasiastrum complanatum</name>
    <name type="common">Issler's clubmoss</name>
    <name type="synonym">Lycopodium complanatum</name>
    <dbReference type="NCBI Taxonomy" id="34168"/>
    <lineage>
        <taxon>Eukaryota</taxon>
        <taxon>Viridiplantae</taxon>
        <taxon>Streptophyta</taxon>
        <taxon>Embryophyta</taxon>
        <taxon>Tracheophyta</taxon>
        <taxon>Lycopodiopsida</taxon>
        <taxon>Lycopodiales</taxon>
        <taxon>Lycopodiaceae</taxon>
        <taxon>Lycopodioideae</taxon>
        <taxon>Diphasiastrum</taxon>
    </lineage>
</organism>
<dbReference type="EMBL" id="CM055107">
    <property type="protein sequence ID" value="KAJ7526865.1"/>
    <property type="molecule type" value="Genomic_DNA"/>
</dbReference>